<name>A0A5B0PIL3_PUCGR</name>
<proteinExistence type="predicted"/>
<gene>
    <name evidence="1" type="ORF">PGT21_019119</name>
</gene>
<dbReference type="Proteomes" id="UP000324748">
    <property type="component" value="Unassembled WGS sequence"/>
</dbReference>
<accession>A0A5B0PIL3</accession>
<reference evidence="1 2" key="1">
    <citation type="submission" date="2019-05" db="EMBL/GenBank/DDBJ databases">
        <title>Emergence of the Ug99 lineage of the wheat stem rust pathogen through somatic hybridization.</title>
        <authorList>
            <person name="Li F."/>
            <person name="Upadhyaya N.M."/>
            <person name="Sperschneider J."/>
            <person name="Matny O."/>
            <person name="Nguyen-Phuc H."/>
            <person name="Mago R."/>
            <person name="Raley C."/>
            <person name="Miller M.E."/>
            <person name="Silverstein K.A.T."/>
            <person name="Henningsen E."/>
            <person name="Hirsch C.D."/>
            <person name="Visser B."/>
            <person name="Pretorius Z.A."/>
            <person name="Steffenson B.J."/>
            <person name="Schwessinger B."/>
            <person name="Dodds P.N."/>
            <person name="Figueroa M."/>
        </authorList>
    </citation>
    <scope>NUCLEOTIDE SEQUENCE [LARGE SCALE GENOMIC DNA]</scope>
    <source>
        <strain evidence="1">21-0</strain>
    </source>
</reference>
<keyword evidence="2" id="KW-1185">Reference proteome</keyword>
<protein>
    <submittedName>
        <fullName evidence="1">Uncharacterized protein</fullName>
    </submittedName>
</protein>
<dbReference type="EMBL" id="VSWC01000054">
    <property type="protein sequence ID" value="KAA1099739.1"/>
    <property type="molecule type" value="Genomic_DNA"/>
</dbReference>
<organism evidence="1 2">
    <name type="scientific">Puccinia graminis f. sp. tritici</name>
    <dbReference type="NCBI Taxonomy" id="56615"/>
    <lineage>
        <taxon>Eukaryota</taxon>
        <taxon>Fungi</taxon>
        <taxon>Dikarya</taxon>
        <taxon>Basidiomycota</taxon>
        <taxon>Pucciniomycotina</taxon>
        <taxon>Pucciniomycetes</taxon>
        <taxon>Pucciniales</taxon>
        <taxon>Pucciniaceae</taxon>
        <taxon>Puccinia</taxon>
    </lineage>
</organism>
<sequence length="92" mass="9718">MLELGANAIDARPSAPSTLIVLGIREVTIERQNMAKLAAKWLGRPSAQPFGDVCLTDRSLSLGPPDGRMGQSNAHAHLSGFYSCVSSHDVAS</sequence>
<evidence type="ECO:0000313" key="2">
    <source>
        <dbReference type="Proteomes" id="UP000324748"/>
    </source>
</evidence>
<evidence type="ECO:0000313" key="1">
    <source>
        <dbReference type="EMBL" id="KAA1099739.1"/>
    </source>
</evidence>
<dbReference type="AlphaFoldDB" id="A0A5B0PIL3"/>
<comment type="caution">
    <text evidence="1">The sequence shown here is derived from an EMBL/GenBank/DDBJ whole genome shotgun (WGS) entry which is preliminary data.</text>
</comment>